<dbReference type="CDD" id="cd04187">
    <property type="entry name" value="DPM1_like_bac"/>
    <property type="match status" value="1"/>
</dbReference>
<name>A0A7H5D1T7_VIBPH</name>
<evidence type="ECO:0000259" key="8">
    <source>
        <dbReference type="Pfam" id="PF00535"/>
    </source>
</evidence>
<dbReference type="AlphaFoldDB" id="A0A7H5D1T7"/>
<keyword evidence="3 9" id="KW-0808">Transferase</keyword>
<dbReference type="SUPFAM" id="SSF53448">
    <property type="entry name" value="Nucleotide-diphospho-sugar transferases"/>
    <property type="match status" value="1"/>
</dbReference>
<dbReference type="EMBL" id="JABCLD010001806">
    <property type="protein sequence ID" value="NMU27318.1"/>
    <property type="molecule type" value="Genomic_DNA"/>
</dbReference>
<keyword evidence="5 7" id="KW-1133">Transmembrane helix</keyword>
<evidence type="ECO:0000256" key="5">
    <source>
        <dbReference type="ARBA" id="ARBA00022989"/>
    </source>
</evidence>
<dbReference type="Gene3D" id="3.90.550.10">
    <property type="entry name" value="Spore Coat Polysaccharide Biosynthesis Protein SpsA, Chain A"/>
    <property type="match status" value="1"/>
</dbReference>
<feature type="domain" description="Glycosyltransferase 2-like" evidence="8">
    <location>
        <begin position="5"/>
        <end position="164"/>
    </location>
</feature>
<dbReference type="InterPro" id="IPR050256">
    <property type="entry name" value="Glycosyltransferase_2"/>
</dbReference>
<comment type="caution">
    <text evidence="9">The sequence shown here is derived from an EMBL/GenBank/DDBJ whole genome shotgun (WGS) entry which is preliminary data.</text>
</comment>
<protein>
    <submittedName>
        <fullName evidence="9">Glycosyltransferase family 2 protein</fullName>
    </submittedName>
</protein>
<evidence type="ECO:0000256" key="6">
    <source>
        <dbReference type="ARBA" id="ARBA00023136"/>
    </source>
</evidence>
<sequence length="316" mass="36068">MDKISFIAPCFNEESVIEEFYLRLCEVAKQYDQYLFEFVVVNDASVDKSAVILDKLAMADERLVIVHLAANVGQQTALFAGIEAATGDINITIDIDLQDPPEVITQFLEEIDKGFDIVHAQRLSRRNETAFKLISAKLFYRFLSLTSPANLIEDCGDFRAFTKPVREAISCYREKHKYLRGIFAIIGFNQTIIQYERDGRHAGETKYSLTKMFALALDAVLNFSRFPIQLMFVISTLMWSLGLLYLTKALVSKFVFGTTVDGWTSIIFFQVFFSGILLFFIALIGSYVGRIFEQGQDRPDYIIRYTRNIKSSDEDS</sequence>
<accession>A0A7H5D1T7</accession>
<dbReference type="PANTHER" id="PTHR48090">
    <property type="entry name" value="UNDECAPRENYL-PHOSPHATE 4-DEOXY-4-FORMAMIDO-L-ARABINOSE TRANSFERASE-RELATED"/>
    <property type="match status" value="1"/>
</dbReference>
<dbReference type="GO" id="GO:0016757">
    <property type="term" value="F:glycosyltransferase activity"/>
    <property type="evidence" value="ECO:0007669"/>
    <property type="project" value="UniProtKB-KW"/>
</dbReference>
<evidence type="ECO:0000256" key="1">
    <source>
        <dbReference type="ARBA" id="ARBA00004141"/>
    </source>
</evidence>
<comment type="subcellular location">
    <subcellularLocation>
        <location evidence="1">Membrane</location>
        <topology evidence="1">Multi-pass membrane protein</topology>
    </subcellularLocation>
</comment>
<evidence type="ECO:0000256" key="2">
    <source>
        <dbReference type="ARBA" id="ARBA00022676"/>
    </source>
</evidence>
<evidence type="ECO:0000256" key="7">
    <source>
        <dbReference type="SAM" id="Phobius"/>
    </source>
</evidence>
<dbReference type="GO" id="GO:0005886">
    <property type="term" value="C:plasma membrane"/>
    <property type="evidence" value="ECO:0007669"/>
    <property type="project" value="TreeGrafter"/>
</dbReference>
<keyword evidence="4 7" id="KW-0812">Transmembrane</keyword>
<evidence type="ECO:0000256" key="3">
    <source>
        <dbReference type="ARBA" id="ARBA00022679"/>
    </source>
</evidence>
<dbReference type="Pfam" id="PF00535">
    <property type="entry name" value="Glycos_transf_2"/>
    <property type="match status" value="1"/>
</dbReference>
<dbReference type="Proteomes" id="UP000555836">
    <property type="component" value="Unassembled WGS sequence"/>
</dbReference>
<keyword evidence="6 7" id="KW-0472">Membrane</keyword>
<keyword evidence="2" id="KW-0328">Glycosyltransferase</keyword>
<dbReference type="InterPro" id="IPR001173">
    <property type="entry name" value="Glyco_trans_2-like"/>
</dbReference>
<gene>
    <name evidence="9" type="ORF">HKB21_17080</name>
</gene>
<organism evidence="9 10">
    <name type="scientific">Vibrio parahaemolyticus</name>
    <dbReference type="NCBI Taxonomy" id="670"/>
    <lineage>
        <taxon>Bacteria</taxon>
        <taxon>Pseudomonadati</taxon>
        <taxon>Pseudomonadota</taxon>
        <taxon>Gammaproteobacteria</taxon>
        <taxon>Vibrionales</taxon>
        <taxon>Vibrionaceae</taxon>
        <taxon>Vibrio</taxon>
    </lineage>
</organism>
<evidence type="ECO:0000313" key="9">
    <source>
        <dbReference type="EMBL" id="NMU27318.1"/>
    </source>
</evidence>
<feature type="transmembrane region" description="Helical" evidence="7">
    <location>
        <begin position="226"/>
        <end position="246"/>
    </location>
</feature>
<dbReference type="InterPro" id="IPR029044">
    <property type="entry name" value="Nucleotide-diphossugar_trans"/>
</dbReference>
<reference evidence="9 10" key="1">
    <citation type="submission" date="2020-04" db="EMBL/GenBank/DDBJ databases">
        <title>Whole-genome sequencing of Vibrio spp. from China reveals different genetic environments of blaCTX-M-14 among diverse lineages.</title>
        <authorList>
            <person name="Zheng Z."/>
            <person name="Ye L."/>
            <person name="Chen S."/>
        </authorList>
    </citation>
    <scope>NUCLEOTIDE SEQUENCE [LARGE SCALE GENOMIC DNA]</scope>
    <source>
        <strain evidence="9 10">Vb0574</strain>
    </source>
</reference>
<evidence type="ECO:0000313" key="10">
    <source>
        <dbReference type="Proteomes" id="UP000555836"/>
    </source>
</evidence>
<proteinExistence type="predicted"/>
<dbReference type="RefSeq" id="WP_025793981.1">
    <property type="nucleotide sequence ID" value="NZ_CP138329.1"/>
</dbReference>
<dbReference type="PANTHER" id="PTHR48090:SF1">
    <property type="entry name" value="PROPHAGE BACTOPRENOL GLUCOSYL TRANSFERASE HOMOLOG"/>
    <property type="match status" value="1"/>
</dbReference>
<feature type="transmembrane region" description="Helical" evidence="7">
    <location>
        <begin position="266"/>
        <end position="288"/>
    </location>
</feature>
<evidence type="ECO:0000256" key="4">
    <source>
        <dbReference type="ARBA" id="ARBA00022692"/>
    </source>
</evidence>